<evidence type="ECO:0000313" key="1">
    <source>
        <dbReference type="EMBL" id="RCK81151.1"/>
    </source>
</evidence>
<dbReference type="SUPFAM" id="SSF57938">
    <property type="entry name" value="DnaJ/Hsp40 cysteine-rich domain"/>
    <property type="match status" value="1"/>
</dbReference>
<accession>A0A367ZUZ0</accession>
<organism evidence="1 2">
    <name type="scientific">Candidatus Ozemobacter sibiricus</name>
    <dbReference type="NCBI Taxonomy" id="2268124"/>
    <lineage>
        <taxon>Bacteria</taxon>
        <taxon>Candidatus Ozemobacteria</taxon>
        <taxon>Candidatus Ozemobacterales</taxon>
        <taxon>Candidatus Ozemobacteraceae</taxon>
        <taxon>Candidatus Ozemobacter</taxon>
    </lineage>
</organism>
<name>A0A367ZUZ0_9BACT</name>
<dbReference type="Gene3D" id="2.10.230.10">
    <property type="entry name" value="Heat shock protein DnaJ, cysteine-rich domain"/>
    <property type="match status" value="1"/>
</dbReference>
<proteinExistence type="predicted"/>
<dbReference type="EMBL" id="QOQW01000003">
    <property type="protein sequence ID" value="RCK81151.1"/>
    <property type="molecule type" value="Genomic_DNA"/>
</dbReference>
<sequence length="489" mass="51430">MKHWVFPQVIWLVMFFLIVLGPLPSGADTCGHGACPSSHDHGGSSLESQLKELQHLREGIATLDGRQAQRQRLLALRTRFKELAPQLPERSQNAVRDLAHELEKLDFALVQDGEAGEIKRRFDNVETLLDVLALQATAPKEPSRHQGALVAKPCGYCNGNGKDSWGNSCKACGADGWVLVAPDAPKCGNCGGAGKDSWGNACKICGADGWVSVVKNAPKCGNCKGAGKDSWGNICKGCKGTGWAIADTDNYHGYYEFKPCGYCSGNGKDSYGNPCKCCGADGWVQVPSTAPKCGGCKGAGKDSWGHICKGCKGTGWANVPTNPSYPPHPGHPGNHAHHHDSWSLQTCGYCKGMGRDSWGNLCKPCGGDGYVAIANTAVACGNCKGSGKDKWGNFCPGCQGTGWANTGQNPTWGGPEASAPCGYCKGTGKYGWGSACPHCGGDGYVNTPTDQKNCGYCKGTGKDRLGNSCPGCKGTGWARCVMEAPTSRP</sequence>
<gene>
    <name evidence="1" type="ORF">OZSIB_2528</name>
</gene>
<protein>
    <submittedName>
        <fullName evidence="1">Zinc finger domain, LSD1 subclass family protein</fullName>
    </submittedName>
</protein>
<evidence type="ECO:0000313" key="2">
    <source>
        <dbReference type="Proteomes" id="UP000252355"/>
    </source>
</evidence>
<reference evidence="1 2" key="1">
    <citation type="submission" date="2018-05" db="EMBL/GenBank/DDBJ databases">
        <title>A metagenomic window into the 2 km-deep terrestrial subsurface aquifer revealed taxonomically and functionally diverse microbial community comprising novel uncultured bacterial lineages.</title>
        <authorList>
            <person name="Kadnikov V.V."/>
            <person name="Mardanov A.V."/>
            <person name="Beletsky A.V."/>
            <person name="Banks D."/>
            <person name="Pimenov N.V."/>
            <person name="Frank Y.A."/>
            <person name="Karnachuk O.V."/>
            <person name="Ravin N.V."/>
        </authorList>
    </citation>
    <scope>NUCLEOTIDE SEQUENCE [LARGE SCALE GENOMIC DNA]</scope>
    <source>
        <strain evidence="1">BY5</strain>
    </source>
</reference>
<dbReference type="Gene3D" id="6.20.20.10">
    <property type="match status" value="2"/>
</dbReference>
<dbReference type="AlphaFoldDB" id="A0A367ZUZ0"/>
<dbReference type="InterPro" id="IPR036410">
    <property type="entry name" value="HSP_DnaJ_Cys-rich_dom_sf"/>
</dbReference>
<dbReference type="Proteomes" id="UP000252355">
    <property type="component" value="Unassembled WGS sequence"/>
</dbReference>
<comment type="caution">
    <text evidence="1">The sequence shown here is derived from an EMBL/GenBank/DDBJ whole genome shotgun (WGS) entry which is preliminary data.</text>
</comment>